<dbReference type="AlphaFoldDB" id="A0A177Y016"/>
<dbReference type="Proteomes" id="UP000078406">
    <property type="component" value="Unassembled WGS sequence"/>
</dbReference>
<proteinExistence type="predicted"/>
<keyword evidence="1" id="KW-0812">Transmembrane</keyword>
<organism evidence="2 3">
    <name type="scientific">Vibrio bivalvicida</name>
    <dbReference type="NCBI Taxonomy" id="1276888"/>
    <lineage>
        <taxon>Bacteria</taxon>
        <taxon>Pseudomonadati</taxon>
        <taxon>Pseudomonadota</taxon>
        <taxon>Gammaproteobacteria</taxon>
        <taxon>Vibrionales</taxon>
        <taxon>Vibrionaceae</taxon>
        <taxon>Vibrio</taxon>
        <taxon>Vibrio oreintalis group</taxon>
    </lineage>
</organism>
<comment type="caution">
    <text evidence="2">The sequence shown here is derived from an EMBL/GenBank/DDBJ whole genome shotgun (WGS) entry which is preliminary data.</text>
</comment>
<dbReference type="EMBL" id="LLEI02000031">
    <property type="protein sequence ID" value="OAJ94188.1"/>
    <property type="molecule type" value="Genomic_DNA"/>
</dbReference>
<protein>
    <submittedName>
        <fullName evidence="2">Uncharacterized protein</fullName>
    </submittedName>
</protein>
<feature type="transmembrane region" description="Helical" evidence="1">
    <location>
        <begin position="40"/>
        <end position="58"/>
    </location>
</feature>
<dbReference type="RefSeq" id="WP_054963507.1">
    <property type="nucleotide sequence ID" value="NZ_LLEI02000031.1"/>
</dbReference>
<gene>
    <name evidence="2" type="ORF">APB76_10835</name>
</gene>
<sequence>MLKESDFKIDTKNFQFKKDSYPLAKINNAKFKRMSLLDNLGQMIFWLALFSGATWMVVNQFSPAPSWLIGIAVSLSVVGFLFALSRCARFALQVEFKHIDETGTQWINVAKSYSTGDGQLLEKQVKCLKKVIG</sequence>
<keyword evidence="1" id="KW-1133">Transmembrane helix</keyword>
<evidence type="ECO:0000256" key="1">
    <source>
        <dbReference type="SAM" id="Phobius"/>
    </source>
</evidence>
<reference evidence="2 3" key="1">
    <citation type="journal article" date="2016" name="Syst. Appl. Microbiol.">
        <title>Vibrio bivalvicida sp. nov., a novel larval pathogen for bivalve molluscs reared in a hatchery.</title>
        <authorList>
            <person name="Dubert J."/>
            <person name="Romalde J.L."/>
            <person name="Prado S."/>
            <person name="Barja J.L."/>
        </authorList>
    </citation>
    <scope>NUCLEOTIDE SEQUENCE [LARGE SCALE GENOMIC DNA]</scope>
    <source>
        <strain evidence="2 3">605</strain>
    </source>
</reference>
<keyword evidence="1" id="KW-0472">Membrane</keyword>
<evidence type="ECO:0000313" key="2">
    <source>
        <dbReference type="EMBL" id="OAJ94188.1"/>
    </source>
</evidence>
<feature type="transmembrane region" description="Helical" evidence="1">
    <location>
        <begin position="64"/>
        <end position="84"/>
    </location>
</feature>
<evidence type="ECO:0000313" key="3">
    <source>
        <dbReference type="Proteomes" id="UP000078406"/>
    </source>
</evidence>
<accession>A0A177Y016</accession>
<name>A0A177Y016_9VIBR</name>